<organism evidence="6 7">
    <name type="scientific">Rhodoplanes roseus</name>
    <dbReference type="NCBI Taxonomy" id="29409"/>
    <lineage>
        <taxon>Bacteria</taxon>
        <taxon>Pseudomonadati</taxon>
        <taxon>Pseudomonadota</taxon>
        <taxon>Alphaproteobacteria</taxon>
        <taxon>Hyphomicrobiales</taxon>
        <taxon>Nitrobacteraceae</taxon>
        <taxon>Rhodoplanes</taxon>
    </lineage>
</organism>
<keyword evidence="7" id="KW-1185">Reference proteome</keyword>
<evidence type="ECO:0000256" key="4">
    <source>
        <dbReference type="ARBA" id="ARBA00030169"/>
    </source>
</evidence>
<keyword evidence="5" id="KW-0479">Metal-binding</keyword>
<reference evidence="6 7" key="1">
    <citation type="submission" date="2017-07" db="EMBL/GenBank/DDBJ databases">
        <title>Draft Genome Sequences of Select Purple Nonsulfur Bacteria.</title>
        <authorList>
            <person name="Lasarre B."/>
            <person name="Mckinlay J.B."/>
        </authorList>
    </citation>
    <scope>NUCLEOTIDE SEQUENCE [LARGE SCALE GENOMIC DNA]</scope>
    <source>
        <strain evidence="6 7">DSM 5909</strain>
    </source>
</reference>
<feature type="binding site" evidence="5">
    <location>
        <position position="118"/>
    </location>
    <ligand>
        <name>Mg(2+)</name>
        <dbReference type="ChEBI" id="CHEBI:18420"/>
    </ligand>
</feature>
<dbReference type="Proteomes" id="UP000249130">
    <property type="component" value="Unassembled WGS sequence"/>
</dbReference>
<dbReference type="GO" id="GO:0008168">
    <property type="term" value="F:methyltransferase activity"/>
    <property type="evidence" value="ECO:0007669"/>
    <property type="project" value="UniProtKB-KW"/>
</dbReference>
<keyword evidence="6" id="KW-0489">Methyltransferase</keyword>
<evidence type="ECO:0000256" key="1">
    <source>
        <dbReference type="ARBA" id="ARBA00001968"/>
    </source>
</evidence>
<comment type="cofactor">
    <cofactor evidence="5">
        <name>Mg(2+)</name>
        <dbReference type="ChEBI" id="CHEBI:18420"/>
    </cofactor>
</comment>
<evidence type="ECO:0000256" key="2">
    <source>
        <dbReference type="ARBA" id="ARBA00016549"/>
    </source>
</evidence>
<sequence length="221" mass="23911">MDTRTSPVVPPVLERRHVEALEGLVTPLLSDNLDRLAGVVGLTRYNRKRKLIGTALTVKTRPGDNLYVYQALSLLRPGHVLVIDAGGALENAIVGELIKLYAEQHGCTGFVVDGAIRDVACFETGDFPCYARGIQHRGPYKSGPGRLNVPVAIGGQVVCPGDVLVGDEDGLVVFPHSDIDRLIEDATRKLDQENAIRDEILTGRHEQVWLTAVLHNGGLAP</sequence>
<keyword evidence="6" id="KW-0808">Transferase</keyword>
<comment type="caution">
    <text evidence="6">The sequence shown here is derived from an EMBL/GenBank/DDBJ whole genome shotgun (WGS) entry which is preliminary data.</text>
</comment>
<dbReference type="CDD" id="cd16841">
    <property type="entry name" value="RraA_family"/>
    <property type="match status" value="1"/>
</dbReference>
<evidence type="ECO:0000313" key="6">
    <source>
        <dbReference type="EMBL" id="RAI43341.1"/>
    </source>
</evidence>
<dbReference type="GO" id="GO:0032259">
    <property type="term" value="P:methylation"/>
    <property type="evidence" value="ECO:0007669"/>
    <property type="project" value="UniProtKB-KW"/>
</dbReference>
<dbReference type="NCBIfam" id="NF004850">
    <property type="entry name" value="PRK06201.1"/>
    <property type="match status" value="1"/>
</dbReference>
<dbReference type="PANTHER" id="PTHR33254">
    <property type="entry name" value="4-HYDROXY-4-METHYL-2-OXOGLUTARATE ALDOLASE 3-RELATED"/>
    <property type="match status" value="1"/>
</dbReference>
<dbReference type="EMBL" id="NPEX01000093">
    <property type="protein sequence ID" value="RAI43341.1"/>
    <property type="molecule type" value="Genomic_DNA"/>
</dbReference>
<dbReference type="OrthoDB" id="9812532at2"/>
<dbReference type="InterPro" id="IPR036704">
    <property type="entry name" value="RraA/RraA-like_sf"/>
</dbReference>
<name>A0A327KYJ3_9BRAD</name>
<evidence type="ECO:0000256" key="3">
    <source>
        <dbReference type="ARBA" id="ARBA00029596"/>
    </source>
</evidence>
<evidence type="ECO:0000313" key="7">
    <source>
        <dbReference type="Proteomes" id="UP000249130"/>
    </source>
</evidence>
<proteinExistence type="predicted"/>
<comment type="cofactor">
    <cofactor evidence="1">
        <name>a divalent metal cation</name>
        <dbReference type="ChEBI" id="CHEBI:60240"/>
    </cofactor>
</comment>
<dbReference type="GO" id="GO:0046872">
    <property type="term" value="F:metal ion binding"/>
    <property type="evidence" value="ECO:0007669"/>
    <property type="project" value="UniProtKB-KW"/>
</dbReference>
<dbReference type="Gene3D" id="3.50.30.40">
    <property type="entry name" value="Ribonuclease E inhibitor RraA/RraA-like"/>
    <property type="match status" value="1"/>
</dbReference>
<evidence type="ECO:0000256" key="5">
    <source>
        <dbReference type="PIRSR" id="PIRSR605493-1"/>
    </source>
</evidence>
<dbReference type="RefSeq" id="WP_111419785.1">
    <property type="nucleotide sequence ID" value="NZ_NPEX01000093.1"/>
</dbReference>
<accession>A0A327KYJ3</accession>
<protein>
    <recommendedName>
        <fullName evidence="2">Putative 4-hydroxy-4-methyl-2-oxoglutarate aldolase</fullName>
    </recommendedName>
    <alternativeName>
        <fullName evidence="3">Regulator of ribonuclease activity homolog</fullName>
    </alternativeName>
    <alternativeName>
        <fullName evidence="4">RraA-like protein</fullName>
    </alternativeName>
</protein>
<dbReference type="AlphaFoldDB" id="A0A327KYJ3"/>
<dbReference type="SUPFAM" id="SSF89562">
    <property type="entry name" value="RraA-like"/>
    <property type="match status" value="1"/>
</dbReference>
<dbReference type="InterPro" id="IPR005493">
    <property type="entry name" value="RraA/RraA-like"/>
</dbReference>
<dbReference type="PANTHER" id="PTHR33254:SF4">
    <property type="entry name" value="4-HYDROXY-4-METHYL-2-OXOGLUTARATE ALDOLASE 3-RELATED"/>
    <property type="match status" value="1"/>
</dbReference>
<feature type="binding site" evidence="5">
    <location>
        <position position="117"/>
    </location>
    <ligand>
        <name>substrate</name>
    </ligand>
</feature>
<keyword evidence="5" id="KW-0460">Magnesium</keyword>
<feature type="binding site" evidence="5">
    <location>
        <begin position="95"/>
        <end position="98"/>
    </location>
    <ligand>
        <name>substrate</name>
    </ligand>
</feature>
<dbReference type="Pfam" id="PF03737">
    <property type="entry name" value="RraA-like"/>
    <property type="match status" value="1"/>
</dbReference>
<gene>
    <name evidence="6" type="ORF">CH341_14755</name>
</gene>